<gene>
    <name evidence="7" type="ORF">DHA2_137754</name>
</gene>
<dbReference type="FunFam" id="3.30.2410.10:FF:000003">
    <property type="entry name" value="probable E3 ubiquitin-protein ligase HERC4 isoform X1"/>
    <property type="match status" value="1"/>
</dbReference>
<dbReference type="PROSITE" id="PS50237">
    <property type="entry name" value="HECT"/>
    <property type="match status" value="1"/>
</dbReference>
<dbReference type="GO" id="GO:0000209">
    <property type="term" value="P:protein polyubiquitination"/>
    <property type="evidence" value="ECO:0007669"/>
    <property type="project" value="InterPro"/>
</dbReference>
<dbReference type="Gene3D" id="3.30.2160.10">
    <property type="entry name" value="Hect, E3 ligase catalytic domain"/>
    <property type="match status" value="1"/>
</dbReference>
<name>V6TE18_GIAIN</name>
<dbReference type="Proteomes" id="UP000018320">
    <property type="component" value="Unassembled WGS sequence"/>
</dbReference>
<dbReference type="Gene3D" id="3.30.2410.10">
    <property type="entry name" value="Hect, E3 ligase catalytic domain"/>
    <property type="match status" value="1"/>
</dbReference>
<dbReference type="Gene3D" id="3.90.1750.10">
    <property type="entry name" value="Hect, E3 ligase catalytic domains"/>
    <property type="match status" value="1"/>
</dbReference>
<dbReference type="InterPro" id="IPR035983">
    <property type="entry name" value="Hect_E3_ubiquitin_ligase"/>
</dbReference>
<comment type="caution">
    <text evidence="7">The sequence shown here is derived from an EMBL/GenBank/DDBJ whole genome shotgun (WGS) entry which is preliminary data.</text>
</comment>
<dbReference type="Gene3D" id="6.10.130.10">
    <property type="entry name" value="Ubiquitin-protein ligase E3A, N-terminal zinc-binding domain (AZUL)"/>
    <property type="match status" value="1"/>
</dbReference>
<dbReference type="AlphaFoldDB" id="V6TE18"/>
<feature type="domain" description="HECT" evidence="6">
    <location>
        <begin position="672"/>
        <end position="1015"/>
    </location>
</feature>
<evidence type="ECO:0000313" key="7">
    <source>
        <dbReference type="EMBL" id="ESU37081.1"/>
    </source>
</evidence>
<dbReference type="Pfam" id="PF00632">
    <property type="entry name" value="HECT"/>
    <property type="match status" value="1"/>
</dbReference>
<dbReference type="GO" id="GO:0016874">
    <property type="term" value="F:ligase activity"/>
    <property type="evidence" value="ECO:0007669"/>
    <property type="project" value="UniProtKB-KW"/>
</dbReference>
<dbReference type="InterPro" id="IPR000569">
    <property type="entry name" value="HECT_dom"/>
</dbReference>
<evidence type="ECO:0000313" key="8">
    <source>
        <dbReference type="Proteomes" id="UP000018320"/>
    </source>
</evidence>
<dbReference type="VEuPathDB" id="GiardiaDB:GL50581_2178"/>
<dbReference type="VEuPathDB" id="GiardiaDB:DHA2_137754"/>
<dbReference type="InterPro" id="IPR044611">
    <property type="entry name" value="E3A/B/C-like"/>
</dbReference>
<protein>
    <recommendedName>
        <fullName evidence="2">HECT-type E3 ubiquitin transferase</fullName>
        <ecNumber evidence="2">2.3.2.26</ecNumber>
    </recommendedName>
</protein>
<accession>V6TE18</accession>
<keyword evidence="4 5" id="KW-0833">Ubl conjugation pathway</keyword>
<keyword evidence="7" id="KW-0436">Ligase</keyword>
<comment type="catalytic activity">
    <reaction evidence="1">
        <text>S-ubiquitinyl-[E2 ubiquitin-conjugating enzyme]-L-cysteine + [acceptor protein]-L-lysine = [E2 ubiquitin-conjugating enzyme]-L-cysteine + N(6)-ubiquitinyl-[acceptor protein]-L-lysine.</text>
        <dbReference type="EC" id="2.3.2.26"/>
    </reaction>
</comment>
<dbReference type="VEuPathDB" id="GiardiaDB:GL50803_00137754"/>
<evidence type="ECO:0000256" key="4">
    <source>
        <dbReference type="ARBA" id="ARBA00022786"/>
    </source>
</evidence>
<evidence type="ECO:0000256" key="1">
    <source>
        <dbReference type="ARBA" id="ARBA00000885"/>
    </source>
</evidence>
<evidence type="ECO:0000259" key="6">
    <source>
        <dbReference type="PROSITE" id="PS50237"/>
    </source>
</evidence>
<dbReference type="InterPro" id="IPR042556">
    <property type="entry name" value="AZUL_sf"/>
</dbReference>
<dbReference type="InterPro" id="IPR032353">
    <property type="entry name" value="AZUL"/>
</dbReference>
<evidence type="ECO:0000256" key="3">
    <source>
        <dbReference type="ARBA" id="ARBA00022679"/>
    </source>
</evidence>
<sequence length="1015" mass="115110">VHPRLLPIEWLSSKVSFLCTFSASVNIQPALPRLDDSGYLLIFSGYEPTNHFLSMARTPVRKKKLMQLSPTPYISVQLKYGCGDPNCTNNHCRSSKSFSHMLPDDSGDSKWASQLAKQITAQHGDAAVCPLTISRILSLWLKGVDLLPNATRLPLGHFLWKYGNPSQFSPDQGLQDFINKLDRLKLVQLESCIPFEFLTIMLRNQLVSFDGLSSFLFHNFTLPQAILAIHAFFETIFSVEEQCALAAGGQSKFQDSSITGTAVMEVCGPGMDLIQTFCECVESFTSILEASPDCIASNDKAIDAIILLMTLPEKLLCGRQHLFLSLCDLVVHLPPDTLQVLRLGLESFCTVFQAELSHYVSTAEQLAVLQNSSIFSPKLLLERLVKISKNYLSRLLLVKEVPNKRVTILDLKDNGDSIYQVLHMISILHALNLPFSYDTTVLSADTVKSEEQLNLLAETAGDQVDDRPEVKTRFIPESLFMLEYINSRSYLFAMDAKYWLMHYKEINNLDNASTTFLYSREQVQHLSSLAFLIYDDELSRTKVSSLLALDNSLCKLSLTPDDLSTEEIKYQGPITQLNFMELAANMPPSFRTQMSTIKDIPFSAVNFTFLSYPFLLDPMIKIQILCAECCYENLFNMGTVIYPNRFNIFYDTLDHIIGHSPEDEHGWRSISNRSFLRKPLRITFDWEDGIDQGGPRTEFFNLICDEMFSKALDLFEENQETHSFYFNRKNGTVAEGSEQWIKLSKNYCFAGMILGMCLLNRVNITNHFPRVLYRKLLGYKGVFEDLENYDLTIYKGLCNLYNYAAQLREGSNLPSIKDTFCLTFTALGPNGEDVPLIEGGQEIYVDEHNVEGYIKAYANYILNDSVSRQFEDFADGFHLLVRSRSLTLFTPADLEIALCGEPNLDFIALKNNTKYDEPLSPTHPLIVWFWDIVLNVMTQDQRKALLKFVCGSARAPVGGLSRLRFKITLNGDNDQFLPTSHTCFGILMLPNYSLKEILQERLFKAIQYDEGFGLK</sequence>
<dbReference type="GO" id="GO:0061630">
    <property type="term" value="F:ubiquitin protein ligase activity"/>
    <property type="evidence" value="ECO:0007669"/>
    <property type="project" value="UniProtKB-EC"/>
</dbReference>
<proteinExistence type="predicted"/>
<feature type="non-terminal residue" evidence="7">
    <location>
        <position position="1"/>
    </location>
</feature>
<keyword evidence="3" id="KW-0808">Transferase</keyword>
<evidence type="ECO:0000256" key="5">
    <source>
        <dbReference type="PROSITE-ProRule" id="PRU00104"/>
    </source>
</evidence>
<dbReference type="EMBL" id="AHGT01000034">
    <property type="protein sequence ID" value="ESU37081.1"/>
    <property type="molecule type" value="Genomic_DNA"/>
</dbReference>
<feature type="active site" description="Glycyl thioester intermediate" evidence="5">
    <location>
        <position position="983"/>
    </location>
</feature>
<reference evidence="8" key="1">
    <citation type="submission" date="2012-02" db="EMBL/GenBank/DDBJ databases">
        <title>Genome sequencing of Giardia lamblia Genotypes A2 and B isolates (DH and GS) and comparative analysis with the genomes of Genotypes A1 and E (WB and Pig).</title>
        <authorList>
            <person name="Adam R."/>
            <person name="Dahlstrom E."/>
            <person name="Martens C."/>
            <person name="Bruno D."/>
            <person name="Barbian K."/>
            <person name="Porcella S.F."/>
            <person name="Nash T."/>
        </authorList>
    </citation>
    <scope>NUCLEOTIDE SEQUENCE</scope>
    <source>
        <strain evidence="8">DH</strain>
    </source>
</reference>
<dbReference type="CDD" id="cd00078">
    <property type="entry name" value="HECTc"/>
    <property type="match status" value="1"/>
</dbReference>
<dbReference type="Pfam" id="PF16558">
    <property type="entry name" value="AZUL"/>
    <property type="match status" value="1"/>
</dbReference>
<dbReference type="SUPFAM" id="SSF56204">
    <property type="entry name" value="Hect, E3 ligase catalytic domain"/>
    <property type="match status" value="1"/>
</dbReference>
<dbReference type="VEuPathDB" id="GiardiaDB:QR46_3893"/>
<evidence type="ECO:0000256" key="2">
    <source>
        <dbReference type="ARBA" id="ARBA00012485"/>
    </source>
</evidence>
<organism evidence="7 8">
    <name type="scientific">Giardia intestinalis</name>
    <name type="common">Giardia lamblia</name>
    <dbReference type="NCBI Taxonomy" id="5741"/>
    <lineage>
        <taxon>Eukaryota</taxon>
        <taxon>Metamonada</taxon>
        <taxon>Diplomonadida</taxon>
        <taxon>Hexamitidae</taxon>
        <taxon>Giardiinae</taxon>
        <taxon>Giardia</taxon>
    </lineage>
</organism>
<dbReference type="PANTHER" id="PTHR45700">
    <property type="entry name" value="UBIQUITIN-PROTEIN LIGASE E3C"/>
    <property type="match status" value="1"/>
</dbReference>
<dbReference type="SMART" id="SM00119">
    <property type="entry name" value="HECTc"/>
    <property type="match status" value="1"/>
</dbReference>
<reference evidence="7 8" key="2">
    <citation type="journal article" date="2013" name="Genome Biol. Evol.">
        <title>Genome sequencing of Giardia lamblia genotypes A2 and B isolates (DH and GS) and comparative analysis with the genomes of genotypes A1 and E (WB and Pig).</title>
        <authorList>
            <person name="Adam R.D."/>
            <person name="Dahlstrom E.W."/>
            <person name="Martens C.A."/>
            <person name="Bruno D.P."/>
            <person name="Barbian K.D."/>
            <person name="Ricklefs S.M."/>
            <person name="Hernandez M.M."/>
            <person name="Narla N.P."/>
            <person name="Patel R.B."/>
            <person name="Porcella S.F."/>
            <person name="Nash T.E."/>
        </authorList>
    </citation>
    <scope>NUCLEOTIDE SEQUENCE [LARGE SCALE GENOMIC DNA]</scope>
    <source>
        <strain evidence="7 8">DH</strain>
    </source>
</reference>
<dbReference type="EC" id="2.3.2.26" evidence="2"/>